<sequence>MAYILTLILILAYALILYWLRYEGVIQSESFISNISLFVGWLVALLIAWIHLCKNRSDTLNLNKQETKKRLEIEAFRELNSAISRFSNAIGSVSVAYWTWPSKLDLHRENPSV</sequence>
<dbReference type="AlphaFoldDB" id="X0TFM7"/>
<evidence type="ECO:0000313" key="2">
    <source>
        <dbReference type="EMBL" id="GAF91979.1"/>
    </source>
</evidence>
<protein>
    <submittedName>
        <fullName evidence="2">Uncharacterized protein</fullName>
    </submittedName>
</protein>
<evidence type="ECO:0000256" key="1">
    <source>
        <dbReference type="SAM" id="Phobius"/>
    </source>
</evidence>
<comment type="caution">
    <text evidence="2">The sequence shown here is derived from an EMBL/GenBank/DDBJ whole genome shotgun (WGS) entry which is preliminary data.</text>
</comment>
<keyword evidence="1" id="KW-1133">Transmembrane helix</keyword>
<organism evidence="2">
    <name type="scientific">marine sediment metagenome</name>
    <dbReference type="NCBI Taxonomy" id="412755"/>
    <lineage>
        <taxon>unclassified sequences</taxon>
        <taxon>metagenomes</taxon>
        <taxon>ecological metagenomes</taxon>
    </lineage>
</organism>
<gene>
    <name evidence="2" type="ORF">S01H1_27718</name>
</gene>
<dbReference type="EMBL" id="BARS01016899">
    <property type="protein sequence ID" value="GAF91979.1"/>
    <property type="molecule type" value="Genomic_DNA"/>
</dbReference>
<reference evidence="2" key="1">
    <citation type="journal article" date="2014" name="Front. Microbiol.">
        <title>High frequency of phylogenetically diverse reductive dehalogenase-homologous genes in deep subseafloor sedimentary metagenomes.</title>
        <authorList>
            <person name="Kawai M."/>
            <person name="Futagami T."/>
            <person name="Toyoda A."/>
            <person name="Takaki Y."/>
            <person name="Nishi S."/>
            <person name="Hori S."/>
            <person name="Arai W."/>
            <person name="Tsubouchi T."/>
            <person name="Morono Y."/>
            <person name="Uchiyama I."/>
            <person name="Ito T."/>
            <person name="Fujiyama A."/>
            <person name="Inagaki F."/>
            <person name="Takami H."/>
        </authorList>
    </citation>
    <scope>NUCLEOTIDE SEQUENCE</scope>
    <source>
        <strain evidence="2">Expedition CK06-06</strain>
    </source>
</reference>
<name>X0TFM7_9ZZZZ</name>
<proteinExistence type="predicted"/>
<keyword evidence="1" id="KW-0812">Transmembrane</keyword>
<keyword evidence="1" id="KW-0472">Membrane</keyword>
<feature type="transmembrane region" description="Helical" evidence="1">
    <location>
        <begin position="30"/>
        <end position="52"/>
    </location>
</feature>
<accession>X0TFM7</accession>
<feature type="non-terminal residue" evidence="2">
    <location>
        <position position="113"/>
    </location>
</feature>